<accession>A0ACD1GXN6</accession>
<dbReference type="Proteomes" id="UP000249661">
    <property type="component" value="Unassembled WGS sequence"/>
</dbReference>
<proteinExistence type="predicted"/>
<reference evidence="1" key="1">
    <citation type="submission" date="2018-02" db="EMBL/GenBank/DDBJ databases">
        <title>The genomes of Aspergillus section Nigri reveals drivers in fungal speciation.</title>
        <authorList>
            <consortium name="DOE Joint Genome Institute"/>
            <person name="Vesth T.C."/>
            <person name="Nybo J."/>
            <person name="Theobald S."/>
            <person name="Brandl J."/>
            <person name="Frisvad J.C."/>
            <person name="Nielsen K.F."/>
            <person name="Lyhne E.K."/>
            <person name="Kogle M.E."/>
            <person name="Kuo A."/>
            <person name="Riley R."/>
            <person name="Clum A."/>
            <person name="Nolan M."/>
            <person name="Lipzen A."/>
            <person name="Salamov A."/>
            <person name="Henrissat B."/>
            <person name="Wiebenga A."/>
            <person name="De vries R.P."/>
            <person name="Grigoriev I.V."/>
            <person name="Mortensen U.H."/>
            <person name="Andersen M.R."/>
            <person name="Baker S.E."/>
        </authorList>
    </citation>
    <scope>NUCLEOTIDE SEQUENCE</scope>
    <source>
        <strain evidence="1">CBS 121060</strain>
    </source>
</reference>
<name>A0ACD1GXN6_9EURO</name>
<evidence type="ECO:0000313" key="1">
    <source>
        <dbReference type="EMBL" id="RAH66028.1"/>
    </source>
</evidence>
<sequence length="1905" mass="212681">MAPIKAFVTGATGYIGGDVFYNVHQAHPDWEYAVLVRSKEKAEKLSSEYPKVRVVLGDLDSADIIEEEVKKADIVFHTADCDHVASAEAIAKGATHHTPERPLWWIHTSGTGILTVEDFRANTWGRYREKEHDDWDGVDELLNLPSDSLHRNVDEIVIAAGKRDPNSVKIAIVCPPTIYGPGRGPGNQKSVQAYWLASAVLKRKKGFLVNEGKNIWHQIHVQDLSDLYRLLGDAAAAGGGNATWNDKGYYLAENGTFVWGDISREVAKVAYEKKLISSPDVESISDDQVKELNQFGLYAWGSNSRGHSYRGRKLLGWSPHRPSLKELIPEIVDIEAKALGLLPLASIGPVMAPGAGGKRKRGDRSWSGDSGNDGSRPSPHRPGNLNMAQHNHGPQSRDYDSRGRGRRPPGRGRGGNMNMGRRPSGDSQNFPGGRRDTAMSPPSSAPAKDVPESNQINGTSANADQNKPPPSPSPVIPSAQSQPQPQTQTQPSPAPTPAPAPPMQVSSAPVQPPPGPPQPYDYEYVTQSVIDHWAASGRKEIVEKGIQAKNTQDASGLASVYQELIRSALYGRLPPDHAGSAVRDIIGDDVTVENVDMNGEQSTSSTLDTQSLFLDTLSILTDSDTSSNALRPLVYSTGINPALMRVQLDTQLLQSLGLVRETFTRMGIRKQTNLLYRQSNYNLLREESEGYSKLLTELFTTSNNEPPSSEVVEDTFEKVKAMIGAFDMDVGRVLDVTLDVFAAVLVKQYRFFVKLLRASSWWPKEDNFRNMEGGNRDSGLPRWALPGSTGWATTDEERADIMVANEQRDRDFWNRVREIGIRAFFEIGRRPVTQEEVQRILPESNSLSEEEKSMRKWIEETGTLPPKGSRVAAQLLGFKLRFYSSKARSKSDVLPDNLIYLAALLIKVGFISLRDLYPHLWRPDDSMDTLKEEKLKEKAERERAARPGGGVNALMMAGALSDDTLPMPRIRESEPRSATPGKEQEADKAAAAKAEEEELPEPSDQKVMLLKSLLAIGALPESLFILSKFPWLMDVYPELPEFIHRILHHCLSKVYASLRPLPSAEGLNEQKQIPSQDQAGLAKGQIRLAQAPPRRVLRWAQLDKEDTNDGTDYRFYWDDWADNVPICQSVDDVFALCSSFLNLTGHKIGQDSTLLSKLARIGKDSLSKDDSPENRARWQDLCKRLLVPSISLTKANPGVVNEVFDLVSLFSRETRYNMYAEWNSGQTSRLPDLKAAFDQARAETKDVLKRLSKTNIRPMARALAKIAYANPGIVINVAINQIESYENLIEVVVECARYFTYLGYDILTWALISSLGQKGRSRLLDKRHESKMTSRRLMKSLTVSKLAGQLLIAIAQERLTCIFKETEGASELKLLGNIFDEIHRILTQYLDLLRSNLTVEEFDSFVPDLASLIGEYGIQPEVAFWIRRPSIALKIANIEKEGQEEDAGAAHRVSEDKRQLKIEGDKMDTGEDGETTPAAVEPSAEHTMEVDQEKPETADNAQGNAETTTAIPAPAEAPSLNRVIQDLHDQIRAALPTETWGTVGLHFYVTFWQLSLYDVHIPQKAYEDEIDRQKRKVIAINNDRSDISMAGTQRKEREKKQLTQLQDRILEENKAHLKAYGQTRTKLQKEKDRWFVGMRGKHDALNVALLEQCFLPRLLLSSVDAFYCFKMLKFLHTTGAPNFRTVGLLDQLFKEQRLTALIFQCTSKEADNLGRFLNEVIRDLSRWHADKTVYEKEAFGNKKDLPGFAMNVDLEGKPTTFLDYEDFRRLLYKWHRLLASALKTCLNGGEYMHIRNAISVLKAVVQHFPAVNWIGRDMHKSMKELSETDERDDVKIPAASLIGDLNRREKKWLLPQAFNIAHQPAPGKANAPNATGKPDTPRPQSGTPASLNASAPEFKPTAANE</sequence>
<dbReference type="EMBL" id="KZ824986">
    <property type="protein sequence ID" value="RAH66028.1"/>
    <property type="molecule type" value="Genomic_DNA"/>
</dbReference>
<evidence type="ECO:0000313" key="2">
    <source>
        <dbReference type="Proteomes" id="UP000249661"/>
    </source>
</evidence>
<organism evidence="1 2">
    <name type="scientific">Aspergillus aculeatinus CBS 121060</name>
    <dbReference type="NCBI Taxonomy" id="1448322"/>
    <lineage>
        <taxon>Eukaryota</taxon>
        <taxon>Fungi</taxon>
        <taxon>Dikarya</taxon>
        <taxon>Ascomycota</taxon>
        <taxon>Pezizomycotina</taxon>
        <taxon>Eurotiomycetes</taxon>
        <taxon>Eurotiomycetidae</taxon>
        <taxon>Eurotiales</taxon>
        <taxon>Aspergillaceae</taxon>
        <taxon>Aspergillus</taxon>
        <taxon>Aspergillus subgen. Circumdati</taxon>
    </lineage>
</organism>
<gene>
    <name evidence="1" type="ORF">BO66DRAFT_414612</name>
</gene>
<protein>
    <submittedName>
        <fullName evidence="1">Uncharacterized protein</fullName>
    </submittedName>
</protein>
<keyword evidence="2" id="KW-1185">Reference proteome</keyword>